<dbReference type="InterPro" id="IPR028350">
    <property type="entry name" value="DNAC/IstB-like"/>
</dbReference>
<dbReference type="KEGG" id="cace:CACET_c23730"/>
<dbReference type="InterPro" id="IPR003593">
    <property type="entry name" value="AAA+_ATPase"/>
</dbReference>
<organism evidence="4 5">
    <name type="scientific">Clostridium aceticum</name>
    <dbReference type="NCBI Taxonomy" id="84022"/>
    <lineage>
        <taxon>Bacteria</taxon>
        <taxon>Bacillati</taxon>
        <taxon>Bacillota</taxon>
        <taxon>Clostridia</taxon>
        <taxon>Eubacteriales</taxon>
        <taxon>Clostridiaceae</taxon>
        <taxon>Clostridium</taxon>
    </lineage>
</organism>
<evidence type="ECO:0000313" key="4">
    <source>
        <dbReference type="EMBL" id="AKL95819.1"/>
    </source>
</evidence>
<dbReference type="PANTHER" id="PTHR30050:SF4">
    <property type="entry name" value="ATP-BINDING PROTEIN RV3427C IN INSERTION SEQUENCE-RELATED"/>
    <property type="match status" value="1"/>
</dbReference>
<dbReference type="EMBL" id="CP009687">
    <property type="protein sequence ID" value="AKL95819.1"/>
    <property type="molecule type" value="Genomic_DNA"/>
</dbReference>
<dbReference type="PANTHER" id="PTHR30050">
    <property type="entry name" value="CHROMOSOMAL REPLICATION INITIATOR PROTEIN DNAA"/>
    <property type="match status" value="1"/>
</dbReference>
<evidence type="ECO:0000313" key="5">
    <source>
        <dbReference type="Proteomes" id="UP000035704"/>
    </source>
</evidence>
<dbReference type="OrthoDB" id="9776217at2"/>
<dbReference type="Proteomes" id="UP000035704">
    <property type="component" value="Chromosome"/>
</dbReference>
<proteinExistence type="inferred from homology"/>
<dbReference type="CDD" id="cd00009">
    <property type="entry name" value="AAA"/>
    <property type="match status" value="1"/>
</dbReference>
<dbReference type="SMART" id="SM00382">
    <property type="entry name" value="AAA"/>
    <property type="match status" value="1"/>
</dbReference>
<dbReference type="NCBIfam" id="NF038214">
    <property type="entry name" value="IS21_help_AAA"/>
    <property type="match status" value="1"/>
</dbReference>
<keyword evidence="2" id="KW-0547">Nucleotide-binding</keyword>
<dbReference type="RefSeq" id="WP_144414761.1">
    <property type="nucleotide sequence ID" value="NZ_CP009687.1"/>
</dbReference>
<dbReference type="SUPFAM" id="SSF52540">
    <property type="entry name" value="P-loop containing nucleoside triphosphate hydrolases"/>
    <property type="match status" value="1"/>
</dbReference>
<protein>
    <submittedName>
        <fullName evidence="4">Insertion sequence IS21 ATP-binding protein IstB</fullName>
    </submittedName>
</protein>
<evidence type="ECO:0000256" key="3">
    <source>
        <dbReference type="ARBA" id="ARBA00022840"/>
    </source>
</evidence>
<dbReference type="STRING" id="84022.CACET_c23730"/>
<keyword evidence="3 4" id="KW-0067">ATP-binding</keyword>
<dbReference type="InterPro" id="IPR002611">
    <property type="entry name" value="IstB_ATP-bd"/>
</dbReference>
<dbReference type="InterPro" id="IPR047661">
    <property type="entry name" value="IstB"/>
</dbReference>
<accession>A0A0D8I895</accession>
<sequence length="269" mass="30985">MIKEKIICDDNYIRAKLKDFKLVDIREKYQEIIDEAIRDKLGYKDFLIKLIQTEEEGKGKRLSQRLIFKAGFDFIKTLDDIEYDFNESISYQKVKELGTLSFMGRKENIIIIGPPGVGKSMIATGIGINACKAGKTVMFVNAKELMDKLSDAVRKDTLKQLLKALNKVDLLIIDELSYLKMDKEKESIFFQVIRQRYEKSSLIITTNLPLSRWDEVFTGQLAATAILDRLVHHCHVLSITGDSFRVKGQKYMSELNKTEKSRKLDTKED</sequence>
<dbReference type="PATRIC" id="fig|84022.5.peg.2657"/>
<reference evidence="4 5" key="1">
    <citation type="submission" date="2014-10" db="EMBL/GenBank/DDBJ databases">
        <title>Genome sequence of Clostridium aceticum DSM 1496.</title>
        <authorList>
            <person name="Poehlein A."/>
            <person name="Schiel-Bengelsdorf B."/>
            <person name="Gottschalk G."/>
            <person name="Duerre P."/>
            <person name="Daniel R."/>
        </authorList>
    </citation>
    <scope>NUCLEOTIDE SEQUENCE [LARGE SCALE GENOMIC DNA]</scope>
    <source>
        <strain evidence="4 5">DSM 1496</strain>
    </source>
</reference>
<name>A0A0D8I895_9CLOT</name>
<gene>
    <name evidence="4" type="primary">istB</name>
    <name evidence="4" type="ORF">CACET_c23730</name>
</gene>
<evidence type="ECO:0000256" key="1">
    <source>
        <dbReference type="ARBA" id="ARBA00008059"/>
    </source>
</evidence>
<dbReference type="PIRSF" id="PIRSF003073">
    <property type="entry name" value="DNAC_TnpB_IstB"/>
    <property type="match status" value="1"/>
</dbReference>
<comment type="similarity">
    <text evidence="1">Belongs to the IS21/IS1162 putative ATP-binding protein family.</text>
</comment>
<dbReference type="AlphaFoldDB" id="A0A0D8I895"/>
<dbReference type="Gene3D" id="3.40.50.300">
    <property type="entry name" value="P-loop containing nucleotide triphosphate hydrolases"/>
    <property type="match status" value="1"/>
</dbReference>
<dbReference type="InterPro" id="IPR027417">
    <property type="entry name" value="P-loop_NTPase"/>
</dbReference>
<dbReference type="GO" id="GO:0005524">
    <property type="term" value="F:ATP binding"/>
    <property type="evidence" value="ECO:0007669"/>
    <property type="project" value="UniProtKB-KW"/>
</dbReference>
<keyword evidence="5" id="KW-1185">Reference proteome</keyword>
<dbReference type="Pfam" id="PF01695">
    <property type="entry name" value="IstB_IS21"/>
    <property type="match status" value="1"/>
</dbReference>
<evidence type="ECO:0000256" key="2">
    <source>
        <dbReference type="ARBA" id="ARBA00022741"/>
    </source>
</evidence>
<dbReference type="GO" id="GO:0006260">
    <property type="term" value="P:DNA replication"/>
    <property type="evidence" value="ECO:0007669"/>
    <property type="project" value="TreeGrafter"/>
</dbReference>